<dbReference type="AlphaFoldDB" id="A0A9W8MQ22"/>
<organism evidence="2 3">
    <name type="scientific">Agrocybe chaxingu</name>
    <dbReference type="NCBI Taxonomy" id="84603"/>
    <lineage>
        <taxon>Eukaryota</taxon>
        <taxon>Fungi</taxon>
        <taxon>Dikarya</taxon>
        <taxon>Basidiomycota</taxon>
        <taxon>Agaricomycotina</taxon>
        <taxon>Agaricomycetes</taxon>
        <taxon>Agaricomycetidae</taxon>
        <taxon>Agaricales</taxon>
        <taxon>Agaricineae</taxon>
        <taxon>Strophariaceae</taxon>
        <taxon>Agrocybe</taxon>
    </lineage>
</organism>
<dbReference type="Proteomes" id="UP001148786">
    <property type="component" value="Unassembled WGS sequence"/>
</dbReference>
<proteinExistence type="predicted"/>
<gene>
    <name evidence="2" type="ORF">NLJ89_g11380</name>
</gene>
<evidence type="ECO:0000313" key="3">
    <source>
        <dbReference type="Proteomes" id="UP001148786"/>
    </source>
</evidence>
<reference evidence="2" key="1">
    <citation type="submission" date="2022-07" db="EMBL/GenBank/DDBJ databases">
        <title>Genome Sequence of Agrocybe chaxingu.</title>
        <authorList>
            <person name="Buettner E."/>
        </authorList>
    </citation>
    <scope>NUCLEOTIDE SEQUENCE</scope>
    <source>
        <strain evidence="2">MP-N11</strain>
    </source>
</reference>
<feature type="region of interest" description="Disordered" evidence="1">
    <location>
        <begin position="1"/>
        <end position="50"/>
    </location>
</feature>
<evidence type="ECO:0000313" key="2">
    <source>
        <dbReference type="EMBL" id="KAJ3491012.1"/>
    </source>
</evidence>
<protein>
    <submittedName>
        <fullName evidence="2">Uncharacterized protein</fullName>
    </submittedName>
</protein>
<evidence type="ECO:0000256" key="1">
    <source>
        <dbReference type="SAM" id="MobiDB-lite"/>
    </source>
</evidence>
<dbReference type="OrthoDB" id="3221808at2759"/>
<accession>A0A9W8MQ22</accession>
<comment type="caution">
    <text evidence="2">The sequence shown here is derived from an EMBL/GenBank/DDBJ whole genome shotgun (WGS) entry which is preliminary data.</text>
</comment>
<dbReference type="EMBL" id="JANKHO010002575">
    <property type="protein sequence ID" value="KAJ3491012.1"/>
    <property type="molecule type" value="Genomic_DNA"/>
</dbReference>
<name>A0A9W8MQ22_9AGAR</name>
<keyword evidence="3" id="KW-1185">Reference proteome</keyword>
<sequence>MEHPPGEGTTTGGGPTQPALTQDHSVIVPPENAEPHMQQSVAQQLQQPQEKTKDNWGKLFALAERDDVAQCDVWRDEVNNILIFVSVHSIHLSNFSCIPLKGCLVLWGRYCISTGGTAEVGA</sequence>
<feature type="compositionally biased region" description="Low complexity" evidence="1">
    <location>
        <begin position="38"/>
        <end position="49"/>
    </location>
</feature>